<dbReference type="AlphaFoldDB" id="A0A4U5WRD9"/>
<dbReference type="EMBL" id="SZNQ01000001">
    <property type="protein sequence ID" value="TKT03951.1"/>
    <property type="molecule type" value="Genomic_DNA"/>
</dbReference>
<feature type="region of interest" description="Disordered" evidence="1">
    <location>
        <begin position="39"/>
        <end position="60"/>
    </location>
</feature>
<dbReference type="OrthoDB" id="4546548at2"/>
<protein>
    <submittedName>
        <fullName evidence="3">Transposase</fullName>
    </submittedName>
</protein>
<dbReference type="InterPro" id="IPR025161">
    <property type="entry name" value="IS402-like_dom"/>
</dbReference>
<name>A0A4U5WRD9_STRLS</name>
<dbReference type="Pfam" id="PF13340">
    <property type="entry name" value="DUF4096"/>
    <property type="match status" value="1"/>
</dbReference>
<reference evidence="3 4" key="1">
    <citation type="submission" date="2019-04" db="EMBL/GenBank/DDBJ databases">
        <title>Streptomyces lasaliensis sp. nov., an Actinomycete isolated from soil which produces the polyether antibiotic lasalocid.</title>
        <authorList>
            <person name="Erwin G."/>
            <person name="Haber C."/>
        </authorList>
    </citation>
    <scope>NUCLEOTIDE SEQUENCE [LARGE SCALE GENOMIC DNA]</scope>
    <source>
        <strain evidence="3 4">X-537</strain>
    </source>
</reference>
<keyword evidence="4" id="KW-1185">Reference proteome</keyword>
<evidence type="ECO:0000313" key="4">
    <source>
        <dbReference type="Proteomes" id="UP000305929"/>
    </source>
</evidence>
<feature type="domain" description="Insertion element IS402-like" evidence="2">
    <location>
        <begin position="8"/>
        <end position="47"/>
    </location>
</feature>
<dbReference type="Proteomes" id="UP000305929">
    <property type="component" value="Unassembled WGS sequence"/>
</dbReference>
<proteinExistence type="predicted"/>
<accession>A0A4U5WRD9</accession>
<evidence type="ECO:0000259" key="2">
    <source>
        <dbReference type="Pfam" id="PF13340"/>
    </source>
</evidence>
<comment type="caution">
    <text evidence="3">The sequence shown here is derived from an EMBL/GenBank/DDBJ whole genome shotgun (WGS) entry which is preliminary data.</text>
</comment>
<evidence type="ECO:0000313" key="3">
    <source>
        <dbReference type="EMBL" id="TKT03951.1"/>
    </source>
</evidence>
<evidence type="ECO:0000256" key="1">
    <source>
        <dbReference type="SAM" id="MobiDB-lite"/>
    </source>
</evidence>
<sequence length="177" mass="19176">MRPAGLARGRWRDHCQVLEGIVSTFRTGLPWRDLPERFGPWQPRHDRQDAAQGLSNGSRRRRLQGEAIAGVVDSRPVWSFTSRRAMGALSACVPVLTDAGAHVPPVDFSISSSTRASRTVGCASPRCLTASPTTRSALATPPGWSQPSMACETRSRSVRGCAAPRRVRASCMNSPHS</sequence>
<organism evidence="3 4">
    <name type="scientific">Streptomyces lasalocidi</name>
    <name type="common">Streptomyces lasaliensis</name>
    <dbReference type="NCBI Taxonomy" id="324833"/>
    <lineage>
        <taxon>Bacteria</taxon>
        <taxon>Bacillati</taxon>
        <taxon>Actinomycetota</taxon>
        <taxon>Actinomycetes</taxon>
        <taxon>Kitasatosporales</taxon>
        <taxon>Streptomycetaceae</taxon>
        <taxon>Streptomyces</taxon>
    </lineage>
</organism>
<gene>
    <name evidence="3" type="ORF">E4U91_30475</name>
</gene>